<organism evidence="2 3">
    <name type="scientific">Burkholderia singularis</name>
    <dbReference type="NCBI Taxonomy" id="1503053"/>
    <lineage>
        <taxon>Bacteria</taxon>
        <taxon>Pseudomonadati</taxon>
        <taxon>Pseudomonadota</taxon>
        <taxon>Betaproteobacteria</taxon>
        <taxon>Burkholderiales</taxon>
        <taxon>Burkholderiaceae</taxon>
        <taxon>Burkholderia</taxon>
        <taxon>pseudomallei group</taxon>
    </lineage>
</organism>
<gene>
    <name evidence="2" type="ORF">BSIN_3859</name>
</gene>
<evidence type="ECO:0000256" key="1">
    <source>
        <dbReference type="SAM" id="Phobius"/>
    </source>
</evidence>
<dbReference type="RefSeq" id="WP_159935979.1">
    <property type="nucleotide sequence ID" value="NZ_FXAN01000062.1"/>
</dbReference>
<dbReference type="Proteomes" id="UP000198460">
    <property type="component" value="Unassembled WGS sequence"/>
</dbReference>
<reference evidence="2 3" key="1">
    <citation type="submission" date="2017-04" db="EMBL/GenBank/DDBJ databases">
        <authorList>
            <person name="Afonso C.L."/>
            <person name="Miller P.J."/>
            <person name="Scott M.A."/>
            <person name="Spackman E."/>
            <person name="Goraichik I."/>
            <person name="Dimitrov K.M."/>
            <person name="Suarez D.L."/>
            <person name="Swayne D.E."/>
        </authorList>
    </citation>
    <scope>NUCLEOTIDE SEQUENCE [LARGE SCALE GENOMIC DNA]</scope>
    <source>
        <strain evidence="2">LMG 28154</strain>
    </source>
</reference>
<feature type="transmembrane region" description="Helical" evidence="1">
    <location>
        <begin position="31"/>
        <end position="49"/>
    </location>
</feature>
<accession>A0A238H692</accession>
<dbReference type="AlphaFoldDB" id="A0A238H692"/>
<keyword evidence="1" id="KW-0472">Membrane</keyword>
<protein>
    <submittedName>
        <fullName evidence="2">Uncharacterized protein</fullName>
    </submittedName>
</protein>
<evidence type="ECO:0000313" key="3">
    <source>
        <dbReference type="Proteomes" id="UP000198460"/>
    </source>
</evidence>
<keyword evidence="1" id="KW-0812">Transmembrane</keyword>
<evidence type="ECO:0000313" key="2">
    <source>
        <dbReference type="EMBL" id="SMG00879.1"/>
    </source>
</evidence>
<name>A0A238H692_9BURK</name>
<proteinExistence type="predicted"/>
<dbReference type="EMBL" id="FXAN01000062">
    <property type="protein sequence ID" value="SMG00879.1"/>
    <property type="molecule type" value="Genomic_DNA"/>
</dbReference>
<keyword evidence="1" id="KW-1133">Transmembrane helix</keyword>
<sequence>MNPSTLDWRAVVRRPPAIQSRALAAAVVRRLIGFAIAGSGAAALIAQLARHFG</sequence>